<accession>A0ACC2PAI4</accession>
<protein>
    <submittedName>
        <fullName evidence="1">Uncharacterized protein</fullName>
    </submittedName>
</protein>
<proteinExistence type="predicted"/>
<gene>
    <name evidence="1" type="ORF">QAD02_015366</name>
</gene>
<sequence length="584" mass="66606">MALLVRAGNACFPPNNCYSKLILSCAGVKAVKKYSTKLLSYQKCSARVNCSRNRSTINSRSQNTYLKYDDLVEQRRAEARRSVLVEVQSEKSCGDVYQHCSKFGSINHLFHYTPIGSDRHFILIEFEDQISVDNVLEASTHTRCDNINPVRSTILWFRHVSNKSKHKVDVNYNGLPISLFCCAIMKENDLRILLRKGSSISNQIMLLYDNTKLNELGSRLRFFTAYQIEHSFVGLLPKMAVLPFGSSVNGFGKRDCDLDLGIQLEKDLKENPLSRLVFQCKSIQTQDKREGAKLLEVIADTMNFFLPGISNINKILGARVPIVKFHHSLTGVDCDLAITHTSGYYMSELLYIYGEIDWRLRPLTFTIRKWAERCKLTRKTPGPWITNFSLSCMVIFFLQQKGLLPSLDMLRLNATDEDHRIADSTVDCTFQRDISQFIRNKTSSDSESLEELLSGFLSYYGKFDFESKAISLRTAKPVPKLTHSALYICNPLETSLNVSRNVSFEQVENLRVAIRNAAWFMEDRSDDKSGPWGLLKLFADYNTVSPNLLSHPKSKKSINFDDLFDADDVDPPRVSKHSKRIRTK</sequence>
<comment type="caution">
    <text evidence="1">The sequence shown here is derived from an EMBL/GenBank/DDBJ whole genome shotgun (WGS) entry which is preliminary data.</text>
</comment>
<keyword evidence="2" id="KW-1185">Reference proteome</keyword>
<evidence type="ECO:0000313" key="2">
    <source>
        <dbReference type="Proteomes" id="UP001239111"/>
    </source>
</evidence>
<dbReference type="EMBL" id="CM056742">
    <property type="protein sequence ID" value="KAJ8679579.1"/>
    <property type="molecule type" value="Genomic_DNA"/>
</dbReference>
<dbReference type="Proteomes" id="UP001239111">
    <property type="component" value="Chromosome 2"/>
</dbReference>
<reference evidence="1" key="1">
    <citation type="submission" date="2023-04" db="EMBL/GenBank/DDBJ databases">
        <title>A chromosome-level genome assembly of the parasitoid wasp Eretmocerus hayati.</title>
        <authorList>
            <person name="Zhong Y."/>
            <person name="Liu S."/>
            <person name="Liu Y."/>
        </authorList>
    </citation>
    <scope>NUCLEOTIDE SEQUENCE</scope>
    <source>
        <strain evidence="1">ZJU_SS_LIU_2023</strain>
    </source>
</reference>
<name>A0ACC2PAI4_9HYME</name>
<evidence type="ECO:0000313" key="1">
    <source>
        <dbReference type="EMBL" id="KAJ8679579.1"/>
    </source>
</evidence>
<organism evidence="1 2">
    <name type="scientific">Eretmocerus hayati</name>
    <dbReference type="NCBI Taxonomy" id="131215"/>
    <lineage>
        <taxon>Eukaryota</taxon>
        <taxon>Metazoa</taxon>
        <taxon>Ecdysozoa</taxon>
        <taxon>Arthropoda</taxon>
        <taxon>Hexapoda</taxon>
        <taxon>Insecta</taxon>
        <taxon>Pterygota</taxon>
        <taxon>Neoptera</taxon>
        <taxon>Endopterygota</taxon>
        <taxon>Hymenoptera</taxon>
        <taxon>Apocrita</taxon>
        <taxon>Proctotrupomorpha</taxon>
        <taxon>Chalcidoidea</taxon>
        <taxon>Aphelinidae</taxon>
        <taxon>Aphelininae</taxon>
        <taxon>Eretmocerus</taxon>
    </lineage>
</organism>